<dbReference type="AlphaFoldDB" id="A0A251RTZ8"/>
<protein>
    <submittedName>
        <fullName evidence="1">Uncharacterized protein</fullName>
    </submittedName>
</protein>
<proteinExistence type="predicted"/>
<reference evidence="2" key="1">
    <citation type="journal article" date="2017" name="Nature">
        <title>The sunflower genome provides insights into oil metabolism, flowering and Asterid evolution.</title>
        <authorList>
            <person name="Badouin H."/>
            <person name="Gouzy J."/>
            <person name="Grassa C.J."/>
            <person name="Murat F."/>
            <person name="Staton S.E."/>
            <person name="Cottret L."/>
            <person name="Lelandais-Briere C."/>
            <person name="Owens G.L."/>
            <person name="Carrere S."/>
            <person name="Mayjonade B."/>
            <person name="Legrand L."/>
            <person name="Gill N."/>
            <person name="Kane N.C."/>
            <person name="Bowers J.E."/>
            <person name="Hubner S."/>
            <person name="Bellec A."/>
            <person name="Berard A."/>
            <person name="Berges H."/>
            <person name="Blanchet N."/>
            <person name="Boniface M.C."/>
            <person name="Brunel D."/>
            <person name="Catrice O."/>
            <person name="Chaidir N."/>
            <person name="Claudel C."/>
            <person name="Donnadieu C."/>
            <person name="Faraut T."/>
            <person name="Fievet G."/>
            <person name="Helmstetter N."/>
            <person name="King M."/>
            <person name="Knapp S.J."/>
            <person name="Lai Z."/>
            <person name="Le Paslier M.C."/>
            <person name="Lippi Y."/>
            <person name="Lorenzon L."/>
            <person name="Mandel J.R."/>
            <person name="Marage G."/>
            <person name="Marchand G."/>
            <person name="Marquand E."/>
            <person name="Bret-Mestries E."/>
            <person name="Morien E."/>
            <person name="Nambeesan S."/>
            <person name="Nguyen T."/>
            <person name="Pegot-Espagnet P."/>
            <person name="Pouilly N."/>
            <person name="Raftis F."/>
            <person name="Sallet E."/>
            <person name="Schiex T."/>
            <person name="Thomas J."/>
            <person name="Vandecasteele C."/>
            <person name="Vares D."/>
            <person name="Vear F."/>
            <person name="Vautrin S."/>
            <person name="Crespi M."/>
            <person name="Mangin B."/>
            <person name="Burke J.M."/>
            <person name="Salse J."/>
            <person name="Munos S."/>
            <person name="Vincourt P."/>
            <person name="Rieseberg L.H."/>
            <person name="Langlade N.B."/>
        </authorList>
    </citation>
    <scope>NUCLEOTIDE SEQUENCE [LARGE SCALE GENOMIC DNA]</scope>
    <source>
        <strain evidence="2">cv. SF193</strain>
    </source>
</reference>
<dbReference type="Proteomes" id="UP000215914">
    <property type="component" value="Chromosome 17"/>
</dbReference>
<organism evidence="1 2">
    <name type="scientific">Helianthus annuus</name>
    <name type="common">Common sunflower</name>
    <dbReference type="NCBI Taxonomy" id="4232"/>
    <lineage>
        <taxon>Eukaryota</taxon>
        <taxon>Viridiplantae</taxon>
        <taxon>Streptophyta</taxon>
        <taxon>Embryophyta</taxon>
        <taxon>Tracheophyta</taxon>
        <taxon>Spermatophyta</taxon>
        <taxon>Magnoliopsida</taxon>
        <taxon>eudicotyledons</taxon>
        <taxon>Gunneridae</taxon>
        <taxon>Pentapetalae</taxon>
        <taxon>asterids</taxon>
        <taxon>campanulids</taxon>
        <taxon>Asterales</taxon>
        <taxon>Asteraceae</taxon>
        <taxon>Asteroideae</taxon>
        <taxon>Heliantheae alliance</taxon>
        <taxon>Heliantheae</taxon>
        <taxon>Helianthus</taxon>
    </lineage>
</organism>
<sequence length="91" mass="10021">MTDTMAMVLVVVVMADLLMKMWRMQIILAVHMNAAAGQAMAVNLLKGINLESRNLDQDVNSCGNNERATDKRNQVLGGRALSFPAAKGYRR</sequence>
<evidence type="ECO:0000313" key="1">
    <source>
        <dbReference type="EMBL" id="OTF87701.1"/>
    </source>
</evidence>
<accession>A0A251RTZ8</accession>
<gene>
    <name evidence="1" type="ORF">HannXRQ_Chr17g0564771</name>
</gene>
<keyword evidence="2" id="KW-1185">Reference proteome</keyword>
<dbReference type="InParanoid" id="A0A251RTZ8"/>
<dbReference type="EMBL" id="CM007906">
    <property type="protein sequence ID" value="OTF87701.1"/>
    <property type="molecule type" value="Genomic_DNA"/>
</dbReference>
<name>A0A251RTZ8_HELAN</name>
<evidence type="ECO:0000313" key="2">
    <source>
        <dbReference type="Proteomes" id="UP000215914"/>
    </source>
</evidence>